<keyword evidence="6" id="KW-1185">Reference proteome</keyword>
<dbReference type="Pfam" id="PF00403">
    <property type="entry name" value="HMA"/>
    <property type="match status" value="1"/>
</dbReference>
<dbReference type="SUPFAM" id="SSF55008">
    <property type="entry name" value="HMA, heavy metal-associated domain"/>
    <property type="match status" value="1"/>
</dbReference>
<dbReference type="OrthoDB" id="1876167at2759"/>
<dbReference type="Proteomes" id="UP001141806">
    <property type="component" value="Unassembled WGS sequence"/>
</dbReference>
<dbReference type="Gene3D" id="3.30.70.100">
    <property type="match status" value="1"/>
</dbReference>
<dbReference type="PANTHER" id="PTHR34681">
    <property type="entry name" value="UVEAL AUTOANTIGEN WITH COILED-COIL/ANKYRIN"/>
    <property type="match status" value="1"/>
</dbReference>
<dbReference type="InterPro" id="IPR006121">
    <property type="entry name" value="HMA_dom"/>
</dbReference>
<comment type="caution">
    <text evidence="5">The sequence shown here is derived from an EMBL/GenBank/DDBJ whole genome shotgun (WGS) entry which is preliminary data.</text>
</comment>
<evidence type="ECO:0000256" key="1">
    <source>
        <dbReference type="ARBA" id="ARBA00022723"/>
    </source>
</evidence>
<feature type="compositionally biased region" description="Polar residues" evidence="3">
    <location>
        <begin position="365"/>
        <end position="379"/>
    </location>
</feature>
<reference evidence="5" key="1">
    <citation type="journal article" date="2023" name="Plant J.">
        <title>The genome of the king protea, Protea cynaroides.</title>
        <authorList>
            <person name="Chang J."/>
            <person name="Duong T.A."/>
            <person name="Schoeman C."/>
            <person name="Ma X."/>
            <person name="Roodt D."/>
            <person name="Barker N."/>
            <person name="Li Z."/>
            <person name="Van de Peer Y."/>
            <person name="Mizrachi E."/>
        </authorList>
    </citation>
    <scope>NUCLEOTIDE SEQUENCE</scope>
    <source>
        <tissue evidence="5">Young leaves</tissue>
    </source>
</reference>
<evidence type="ECO:0000259" key="4">
    <source>
        <dbReference type="PROSITE" id="PS50846"/>
    </source>
</evidence>
<feature type="compositionally biased region" description="Basic and acidic residues" evidence="3">
    <location>
        <begin position="350"/>
        <end position="364"/>
    </location>
</feature>
<dbReference type="CDD" id="cd00371">
    <property type="entry name" value="HMA"/>
    <property type="match status" value="1"/>
</dbReference>
<gene>
    <name evidence="5" type="ORF">NE237_013845</name>
</gene>
<evidence type="ECO:0000256" key="2">
    <source>
        <dbReference type="SAM" id="Coils"/>
    </source>
</evidence>
<feature type="compositionally biased region" description="Low complexity" evidence="3">
    <location>
        <begin position="1"/>
        <end position="19"/>
    </location>
</feature>
<feature type="compositionally biased region" description="Polar residues" evidence="3">
    <location>
        <begin position="431"/>
        <end position="445"/>
    </location>
</feature>
<accession>A0A9Q0JZD0</accession>
<dbReference type="PANTHER" id="PTHR34681:SF2">
    <property type="entry name" value="UVEAL AUTOANTIGEN WITH COILED-COIL_ANKYRIN"/>
    <property type="match status" value="1"/>
</dbReference>
<sequence length="534" mass="58344">MADSDSTPSPTAAADAPLSSKKENVTPISSKIAELSESRSELLTRIQGLKLDLQNWRSKLDTQVKTYRDELSELKKSLNVEVDQLRSEFQDLRTTLQQQHEDVAASLRNLELQDLSEDAKEDTQDPQTEGNSGEKIDIKLVSPRAILISSVEEKILNSSYFDGWDQRCNLGNRKIRSVIGSQFSVHLRSSDNLLLSLMATTPAEEATGPLQYQTWVLKVSIHCEGCKRKVKKVLQSIEGVYTTTIDSPQQKVIVTGNVDAETLIRKLLKTGKHAELWPEKTEKEGKKSGKGKNTEKQKEPKSSEKGDVGAEKDNNKSPDSVEPKTASTEKSEGETAVKSDKGGGANESGDQNKETGKADGKKVENSNAGEEQKGLNTETDGVAAEKSSSSGNGGKKKKKKGQNVNIVNNEGVGETSGETAAATESVAASVQVPTGPTPTSINVNPPRQHDYPFPYPYPQQYPHPYQHPYPYPTYVAPRVGVNYNTVHPSASYAAAYYAPPQYTAAELYSPPRQPSDSDSFEMFSDENANGCMIM</sequence>
<dbReference type="InterPro" id="IPR036163">
    <property type="entry name" value="HMA_dom_sf"/>
</dbReference>
<feature type="compositionally biased region" description="Low complexity" evidence="3">
    <location>
        <begin position="403"/>
        <end position="430"/>
    </location>
</feature>
<organism evidence="5 6">
    <name type="scientific">Protea cynaroides</name>
    <dbReference type="NCBI Taxonomy" id="273540"/>
    <lineage>
        <taxon>Eukaryota</taxon>
        <taxon>Viridiplantae</taxon>
        <taxon>Streptophyta</taxon>
        <taxon>Embryophyta</taxon>
        <taxon>Tracheophyta</taxon>
        <taxon>Spermatophyta</taxon>
        <taxon>Magnoliopsida</taxon>
        <taxon>Proteales</taxon>
        <taxon>Proteaceae</taxon>
        <taxon>Protea</taxon>
    </lineage>
</organism>
<dbReference type="EMBL" id="JAMYWD010000011">
    <property type="protein sequence ID" value="KAJ4957062.1"/>
    <property type="molecule type" value="Genomic_DNA"/>
</dbReference>
<protein>
    <recommendedName>
        <fullName evidence="4">HMA domain-containing protein</fullName>
    </recommendedName>
</protein>
<feature type="compositionally biased region" description="Basic and acidic residues" evidence="3">
    <location>
        <begin position="275"/>
        <end position="341"/>
    </location>
</feature>
<evidence type="ECO:0000256" key="3">
    <source>
        <dbReference type="SAM" id="MobiDB-lite"/>
    </source>
</evidence>
<dbReference type="GO" id="GO:0046872">
    <property type="term" value="F:metal ion binding"/>
    <property type="evidence" value="ECO:0007669"/>
    <property type="project" value="UniProtKB-KW"/>
</dbReference>
<dbReference type="Gene3D" id="1.20.1170.10">
    <property type="match status" value="1"/>
</dbReference>
<dbReference type="FunFam" id="3.30.70.100:FF:000008">
    <property type="entry name" value="Copper transport protein ATOX1"/>
    <property type="match status" value="1"/>
</dbReference>
<dbReference type="AlphaFoldDB" id="A0A9Q0JZD0"/>
<dbReference type="PROSITE" id="PS50846">
    <property type="entry name" value="HMA_2"/>
    <property type="match status" value="1"/>
</dbReference>
<keyword evidence="2" id="KW-0175">Coiled coil</keyword>
<feature type="region of interest" description="Disordered" evidence="3">
    <location>
        <begin position="1"/>
        <end position="25"/>
    </location>
</feature>
<feature type="domain" description="HMA" evidence="4">
    <location>
        <begin position="212"/>
        <end position="279"/>
    </location>
</feature>
<evidence type="ECO:0000313" key="6">
    <source>
        <dbReference type="Proteomes" id="UP001141806"/>
    </source>
</evidence>
<keyword evidence="1" id="KW-0479">Metal-binding</keyword>
<proteinExistence type="predicted"/>
<evidence type="ECO:0000313" key="5">
    <source>
        <dbReference type="EMBL" id="KAJ4957062.1"/>
    </source>
</evidence>
<feature type="coiled-coil region" evidence="2">
    <location>
        <begin position="32"/>
        <end position="113"/>
    </location>
</feature>
<name>A0A9Q0JZD0_9MAGN</name>
<feature type="region of interest" description="Disordered" evidence="3">
    <location>
        <begin position="116"/>
        <end position="135"/>
    </location>
</feature>
<feature type="region of interest" description="Disordered" evidence="3">
    <location>
        <begin position="275"/>
        <end position="457"/>
    </location>
</feature>